<accession>A5DIE9</accession>
<comment type="similarity">
    <text evidence="2 6">Belongs to the OXA1/ALB3/YidC family.</text>
</comment>
<sequence length="330" mass="37111">MFRSKIAVGTGISRKATRIASKRTLYDLPSVVDGLTTSLQTIHGYTGLPWWAFIPITTFSIRAAITLPLAIIQRKRIAKQSKLRPLVSATTPVLKLNLAKKVQKAQKEIERADAVSNPSVILSKSPLSSMKYEEILLLAAKETRKRQKALFKRHGVQIWKNFTLPAIQIPLWVGMSLSMRNLSGWSTWDVLKNQALDPSLYTEGALWFTDLTCSDPMHVFPLVLGVISLCNVEWTFKTIQLSIISRKRAFRSSLTDAMANVSRMAVVFMMAISLHAPVSLVLYWFSSQLFSLIQNIIMDVTMPISFTPNKRFNYKTSKGQDSLPIVKPLL</sequence>
<evidence type="ECO:0000256" key="6">
    <source>
        <dbReference type="RuleBase" id="RU003945"/>
    </source>
</evidence>
<dbReference type="STRING" id="294746.A5DIE9"/>
<dbReference type="KEGG" id="pgu:PGUG_03050"/>
<keyword evidence="3 6" id="KW-0812">Transmembrane</keyword>
<evidence type="ECO:0000256" key="7">
    <source>
        <dbReference type="SAM" id="Phobius"/>
    </source>
</evidence>
<feature type="transmembrane region" description="Helical" evidence="7">
    <location>
        <begin position="50"/>
        <end position="72"/>
    </location>
</feature>
<evidence type="ECO:0000256" key="5">
    <source>
        <dbReference type="ARBA" id="ARBA00023136"/>
    </source>
</evidence>
<comment type="subcellular location">
    <subcellularLocation>
        <location evidence="1 6">Membrane</location>
        <topology evidence="1 6">Multi-pass membrane protein</topology>
    </subcellularLocation>
</comment>
<evidence type="ECO:0000259" key="8">
    <source>
        <dbReference type="Pfam" id="PF02096"/>
    </source>
</evidence>
<organism evidence="9 10">
    <name type="scientific">Meyerozyma guilliermondii (strain ATCC 6260 / CBS 566 / DSM 6381 / JCM 1539 / NBRC 10279 / NRRL Y-324)</name>
    <name type="common">Yeast</name>
    <name type="synonym">Candida guilliermondii</name>
    <dbReference type="NCBI Taxonomy" id="294746"/>
    <lineage>
        <taxon>Eukaryota</taxon>
        <taxon>Fungi</taxon>
        <taxon>Dikarya</taxon>
        <taxon>Ascomycota</taxon>
        <taxon>Saccharomycotina</taxon>
        <taxon>Pichiomycetes</taxon>
        <taxon>Debaryomycetaceae</taxon>
        <taxon>Meyerozyma</taxon>
    </lineage>
</organism>
<dbReference type="GO" id="GO:0033617">
    <property type="term" value="P:mitochondrial respiratory chain complex IV assembly"/>
    <property type="evidence" value="ECO:0007669"/>
    <property type="project" value="TreeGrafter"/>
</dbReference>
<dbReference type="GO" id="GO:0005743">
    <property type="term" value="C:mitochondrial inner membrane"/>
    <property type="evidence" value="ECO:0007669"/>
    <property type="project" value="EnsemblFungi"/>
</dbReference>
<feature type="domain" description="Membrane insertase YidC/Oxa/ALB C-terminal" evidence="8">
    <location>
        <begin position="141"/>
        <end position="298"/>
    </location>
</feature>
<name>A5DIE9_PICGU</name>
<evidence type="ECO:0000256" key="1">
    <source>
        <dbReference type="ARBA" id="ARBA00004141"/>
    </source>
</evidence>
<dbReference type="PANTHER" id="PTHR12428:SF65">
    <property type="entry name" value="CYTOCHROME C OXIDASE ASSEMBLY PROTEIN COX18, MITOCHONDRIAL"/>
    <property type="match status" value="1"/>
</dbReference>
<evidence type="ECO:0000256" key="3">
    <source>
        <dbReference type="ARBA" id="ARBA00022692"/>
    </source>
</evidence>
<dbReference type="FunCoup" id="A5DIE9">
    <property type="interactions" value="70"/>
</dbReference>
<dbReference type="Proteomes" id="UP000001997">
    <property type="component" value="Unassembled WGS sequence"/>
</dbReference>
<keyword evidence="4 7" id="KW-1133">Transmembrane helix</keyword>
<dbReference type="OrthoDB" id="2148490at2759"/>
<dbReference type="RefSeq" id="XP_001485321.2">
    <property type="nucleotide sequence ID" value="XM_001485271.1"/>
</dbReference>
<dbReference type="InterPro" id="IPR001708">
    <property type="entry name" value="YidC/ALB3/OXA1/COX18"/>
</dbReference>
<dbReference type="InParanoid" id="A5DIE9"/>
<dbReference type="HOGENOM" id="CLU_029282_2_1_1"/>
<dbReference type="OMA" id="WQRKRIV"/>
<evidence type="ECO:0000256" key="2">
    <source>
        <dbReference type="ARBA" id="ARBA00009877"/>
    </source>
</evidence>
<evidence type="ECO:0000313" key="10">
    <source>
        <dbReference type="Proteomes" id="UP000001997"/>
    </source>
</evidence>
<dbReference type="GO" id="GO:0032979">
    <property type="term" value="P:protein insertion into mitochondrial inner membrane from matrix"/>
    <property type="evidence" value="ECO:0007669"/>
    <property type="project" value="EnsemblFungi"/>
</dbReference>
<dbReference type="GeneID" id="5126471"/>
<dbReference type="eggNOG" id="KOG1239">
    <property type="taxonomic scope" value="Eukaryota"/>
</dbReference>
<feature type="transmembrane region" description="Helical" evidence="7">
    <location>
        <begin position="257"/>
        <end position="276"/>
    </location>
</feature>
<gene>
    <name evidence="9" type="ORF">PGUG_03050</name>
</gene>
<dbReference type="VEuPathDB" id="FungiDB:PGUG_03050"/>
<dbReference type="AlphaFoldDB" id="A5DIE9"/>
<proteinExistence type="inferred from homology"/>
<dbReference type="PANTHER" id="PTHR12428">
    <property type="entry name" value="OXA1"/>
    <property type="match status" value="1"/>
</dbReference>
<reference evidence="9 10" key="1">
    <citation type="journal article" date="2009" name="Nature">
        <title>Evolution of pathogenicity and sexual reproduction in eight Candida genomes.</title>
        <authorList>
            <person name="Butler G."/>
            <person name="Rasmussen M.D."/>
            <person name="Lin M.F."/>
            <person name="Santos M.A."/>
            <person name="Sakthikumar S."/>
            <person name="Munro C.A."/>
            <person name="Rheinbay E."/>
            <person name="Grabherr M."/>
            <person name="Forche A."/>
            <person name="Reedy J.L."/>
            <person name="Agrafioti I."/>
            <person name="Arnaud M.B."/>
            <person name="Bates S."/>
            <person name="Brown A.J."/>
            <person name="Brunke S."/>
            <person name="Costanzo M.C."/>
            <person name="Fitzpatrick D.A."/>
            <person name="de Groot P.W."/>
            <person name="Harris D."/>
            <person name="Hoyer L.L."/>
            <person name="Hube B."/>
            <person name="Klis F.M."/>
            <person name="Kodira C."/>
            <person name="Lennard N."/>
            <person name="Logue M.E."/>
            <person name="Martin R."/>
            <person name="Neiman A.M."/>
            <person name="Nikolaou E."/>
            <person name="Quail M.A."/>
            <person name="Quinn J."/>
            <person name="Santos M.C."/>
            <person name="Schmitzberger F.F."/>
            <person name="Sherlock G."/>
            <person name="Shah P."/>
            <person name="Silverstein K.A."/>
            <person name="Skrzypek M.S."/>
            <person name="Soll D."/>
            <person name="Staggs R."/>
            <person name="Stansfield I."/>
            <person name="Stumpf M.P."/>
            <person name="Sudbery P.E."/>
            <person name="Srikantha T."/>
            <person name="Zeng Q."/>
            <person name="Berman J."/>
            <person name="Berriman M."/>
            <person name="Heitman J."/>
            <person name="Gow N.A."/>
            <person name="Lorenz M.C."/>
            <person name="Birren B.W."/>
            <person name="Kellis M."/>
            <person name="Cuomo C.A."/>
        </authorList>
    </citation>
    <scope>NUCLEOTIDE SEQUENCE [LARGE SCALE GENOMIC DNA]</scope>
    <source>
        <strain evidence="10">ATCC 6260 / CBS 566 / DSM 6381 / JCM 1539 / NBRC 10279 / NRRL Y-324</strain>
    </source>
</reference>
<protein>
    <recommendedName>
        <fullName evidence="8">Membrane insertase YidC/Oxa/ALB C-terminal domain-containing protein</fullName>
    </recommendedName>
</protein>
<evidence type="ECO:0000256" key="4">
    <source>
        <dbReference type="ARBA" id="ARBA00022989"/>
    </source>
</evidence>
<dbReference type="CDD" id="cd20069">
    <property type="entry name" value="5TM_Oxa1-like"/>
    <property type="match status" value="1"/>
</dbReference>
<dbReference type="GO" id="GO:0032977">
    <property type="term" value="F:membrane insertase activity"/>
    <property type="evidence" value="ECO:0007669"/>
    <property type="project" value="EnsemblFungi"/>
</dbReference>
<dbReference type="InterPro" id="IPR028055">
    <property type="entry name" value="YidC/Oxa/ALB_C"/>
</dbReference>
<keyword evidence="10" id="KW-1185">Reference proteome</keyword>
<dbReference type="EMBL" id="CH408157">
    <property type="protein sequence ID" value="EDK38952.2"/>
    <property type="molecule type" value="Genomic_DNA"/>
</dbReference>
<evidence type="ECO:0000313" key="9">
    <source>
        <dbReference type="EMBL" id="EDK38952.2"/>
    </source>
</evidence>
<dbReference type="Pfam" id="PF02096">
    <property type="entry name" value="60KD_IMP"/>
    <property type="match status" value="1"/>
</dbReference>
<keyword evidence="5 7" id="KW-0472">Membrane</keyword>